<protein>
    <recommendedName>
        <fullName evidence="5">FAD/NAD(P)-binding domain-containing protein</fullName>
    </recommendedName>
</protein>
<dbReference type="Proteomes" id="UP000242875">
    <property type="component" value="Unassembled WGS sequence"/>
</dbReference>
<dbReference type="EMBL" id="MVBO01000054">
    <property type="protein sequence ID" value="OZJ04092.1"/>
    <property type="molecule type" value="Genomic_DNA"/>
</dbReference>
<dbReference type="AlphaFoldDB" id="A0A261Y0G5"/>
<dbReference type="InterPro" id="IPR036188">
    <property type="entry name" value="FAD/NAD-bd_sf"/>
</dbReference>
<dbReference type="InterPro" id="IPR036396">
    <property type="entry name" value="Cyt_P450_sf"/>
</dbReference>
<dbReference type="Gene3D" id="3.50.50.100">
    <property type="match status" value="1"/>
</dbReference>
<evidence type="ECO:0000259" key="5">
    <source>
        <dbReference type="Pfam" id="PF07992"/>
    </source>
</evidence>
<evidence type="ECO:0000256" key="1">
    <source>
        <dbReference type="ARBA" id="ARBA00006442"/>
    </source>
</evidence>
<proteinExistence type="inferred from homology"/>
<keyword evidence="7" id="KW-1185">Reference proteome</keyword>
<dbReference type="PRINTS" id="PR00411">
    <property type="entry name" value="PNDRDTASEI"/>
</dbReference>
<dbReference type="GO" id="GO:0016705">
    <property type="term" value="F:oxidoreductase activity, acting on paired donors, with incorporation or reduction of molecular oxygen"/>
    <property type="evidence" value="ECO:0007669"/>
    <property type="project" value="InterPro"/>
</dbReference>
<keyword evidence="4" id="KW-0560">Oxidoreductase</keyword>
<dbReference type="PANTHER" id="PTHR43735:SF3">
    <property type="entry name" value="FERROPTOSIS SUPPRESSOR PROTEIN 1"/>
    <property type="match status" value="1"/>
</dbReference>
<evidence type="ECO:0000256" key="3">
    <source>
        <dbReference type="ARBA" id="ARBA00022827"/>
    </source>
</evidence>
<dbReference type="Pfam" id="PF07992">
    <property type="entry name" value="Pyr_redox_2"/>
    <property type="match status" value="1"/>
</dbReference>
<evidence type="ECO:0000256" key="2">
    <source>
        <dbReference type="ARBA" id="ARBA00022630"/>
    </source>
</evidence>
<dbReference type="InterPro" id="IPR023753">
    <property type="entry name" value="FAD/NAD-binding_dom"/>
</dbReference>
<comment type="caution">
    <text evidence="6">The sequence shown here is derived from an EMBL/GenBank/DDBJ whole genome shotgun (WGS) entry which is preliminary data.</text>
</comment>
<dbReference type="Pfam" id="PF00067">
    <property type="entry name" value="p450"/>
    <property type="match status" value="1"/>
</dbReference>
<feature type="domain" description="FAD/NAD(P)-binding" evidence="5">
    <location>
        <begin position="4"/>
        <end position="282"/>
    </location>
</feature>
<accession>A0A261Y0G5</accession>
<evidence type="ECO:0000313" key="6">
    <source>
        <dbReference type="EMBL" id="OZJ04092.1"/>
    </source>
</evidence>
<gene>
    <name evidence="6" type="ORF">BZG36_03384</name>
</gene>
<evidence type="ECO:0000256" key="4">
    <source>
        <dbReference type="ARBA" id="ARBA00023002"/>
    </source>
</evidence>
<keyword evidence="2" id="KW-0285">Flavoprotein</keyword>
<evidence type="ECO:0000313" key="7">
    <source>
        <dbReference type="Proteomes" id="UP000242875"/>
    </source>
</evidence>
<organism evidence="6 7">
    <name type="scientific">Bifiguratus adelaidae</name>
    <dbReference type="NCBI Taxonomy" id="1938954"/>
    <lineage>
        <taxon>Eukaryota</taxon>
        <taxon>Fungi</taxon>
        <taxon>Fungi incertae sedis</taxon>
        <taxon>Mucoromycota</taxon>
        <taxon>Mucoromycotina</taxon>
        <taxon>Endogonomycetes</taxon>
        <taxon>Endogonales</taxon>
        <taxon>Endogonales incertae sedis</taxon>
        <taxon>Bifiguratus</taxon>
    </lineage>
</organism>
<dbReference type="SUPFAM" id="SSF48264">
    <property type="entry name" value="Cytochrome P450"/>
    <property type="match status" value="1"/>
</dbReference>
<name>A0A261Y0G5_9FUNG</name>
<dbReference type="GO" id="GO:0050660">
    <property type="term" value="F:flavin adenine dinucleotide binding"/>
    <property type="evidence" value="ECO:0007669"/>
    <property type="project" value="TreeGrafter"/>
</dbReference>
<dbReference type="PANTHER" id="PTHR43735">
    <property type="entry name" value="APOPTOSIS-INDUCING FACTOR 1"/>
    <property type="match status" value="1"/>
</dbReference>
<keyword evidence="3" id="KW-0274">FAD</keyword>
<dbReference type="PRINTS" id="PR00368">
    <property type="entry name" value="FADPNR"/>
</dbReference>
<dbReference type="GO" id="GO:0004497">
    <property type="term" value="F:monooxygenase activity"/>
    <property type="evidence" value="ECO:0007669"/>
    <property type="project" value="InterPro"/>
</dbReference>
<sequence length="837" mass="92993">MHQGGGYAGVHAINDIQQSSILGSKYRIVLINASDHFFHIMAVLRAAVDSGVHDAVFVPYTSLMRKSDEFIHGTANKITNSKVTVALHAGGETVVEYKYLIIATGSHHPTWANIEANNKWDGVKTLKERQAAIKRASRIVIVGGGITGMELAGEIADYFPDKHVTIIHSSNVLGNQDMPDKAREVVDDAVKRLNNVDIIYNDTIAHAQDVEGDLHIVTKTGRLIDADLQIVTFGLSPNSSIMNSLDPSLINPKTSAIKVKPTFQLDSPKYPNIFVIGDVADAPGAKMAMNTDTHANILVKNITSLETGNQPTAVYKGPMGAFAITLGRDTKNLWREQAYCTETCLKYNVMLPEKGSSGLGYMMNLDMAIDISEQPISPKTKPSLAERFVQLMGLPTKHTHTVDGDDQPPKAHKTVSKYSHTTTITKTDFSDWFPARSSHSVEEATMHMVPSKLPQIDLTANAWAQELLTRLQSRKGAMYGVLGAVVIYKLWSILLSTPGQFKAISRVKEFSLILTGVSGPERRRKEAIPLLARGEPAYFSSERGPYTLYIAEPKMARTLLMRTGTFPHGELGAFPKGSMFDKMLGTPNIVSSNGQIWKTHRKIASPVFRKSMPLQLFGNATLELFEEYKKADYKVDSSDYMERFTLDVIGRAAFDYDFGAIRYAENDGVKAYKNVFATVFDPVNLATSKFDLLLYRISKRRRQAHADLDTFLSTIDDVIAKKRATLSSERARSDEEDAEKDLLTMILEANSDEGDQGQRMTDEEVKSNIFAFFVAGHDTTSNESYRARAEAIAIMGDEPRDIVPTNEHLQQLQYINQIIQEILRLEPQLWLQPVVTR</sequence>
<dbReference type="GO" id="GO:0020037">
    <property type="term" value="F:heme binding"/>
    <property type="evidence" value="ECO:0007669"/>
    <property type="project" value="InterPro"/>
</dbReference>
<dbReference type="Gene3D" id="1.10.630.10">
    <property type="entry name" value="Cytochrome P450"/>
    <property type="match status" value="1"/>
</dbReference>
<dbReference type="InterPro" id="IPR001128">
    <property type="entry name" value="Cyt_P450"/>
</dbReference>
<reference evidence="6 7" key="1">
    <citation type="journal article" date="2017" name="Mycologia">
        <title>Bifiguratus adelaidae, gen. et sp. nov., a new member of Mucoromycotina in endophytic and soil-dwelling habitats.</title>
        <authorList>
            <person name="Torres-Cruz T.J."/>
            <person name="Billingsley Tobias T.L."/>
            <person name="Almatruk M."/>
            <person name="Hesse C."/>
            <person name="Kuske C.R."/>
            <person name="Desiro A."/>
            <person name="Benucci G.M."/>
            <person name="Bonito G."/>
            <person name="Stajich J.E."/>
            <person name="Dunlap C."/>
            <person name="Arnold A.E."/>
            <person name="Porras-Alfaro A."/>
        </authorList>
    </citation>
    <scope>NUCLEOTIDE SEQUENCE [LARGE SCALE GENOMIC DNA]</scope>
    <source>
        <strain evidence="6 7">AZ0501</strain>
    </source>
</reference>
<comment type="similarity">
    <text evidence="1">Belongs to the FAD-dependent oxidoreductase family.</text>
</comment>
<dbReference type="OrthoDB" id="202203at2759"/>
<dbReference type="GO" id="GO:0004174">
    <property type="term" value="F:electron-transferring-flavoprotein dehydrogenase activity"/>
    <property type="evidence" value="ECO:0007669"/>
    <property type="project" value="TreeGrafter"/>
</dbReference>
<dbReference type="SUPFAM" id="SSF51905">
    <property type="entry name" value="FAD/NAD(P)-binding domain"/>
    <property type="match status" value="1"/>
</dbReference>
<dbReference type="GO" id="GO:0005506">
    <property type="term" value="F:iron ion binding"/>
    <property type="evidence" value="ECO:0007669"/>
    <property type="project" value="InterPro"/>
</dbReference>
<dbReference type="GO" id="GO:0005737">
    <property type="term" value="C:cytoplasm"/>
    <property type="evidence" value="ECO:0007669"/>
    <property type="project" value="TreeGrafter"/>
</dbReference>